<evidence type="ECO:0000313" key="9">
    <source>
        <dbReference type="EMBL" id="CAH8239276.1"/>
    </source>
</evidence>
<dbReference type="Gene3D" id="3.10.50.10">
    <property type="match status" value="1"/>
</dbReference>
<dbReference type="Gene3D" id="3.20.20.80">
    <property type="entry name" value="Glycosidases"/>
    <property type="match status" value="1"/>
</dbReference>
<feature type="domain" description="GH18" evidence="8">
    <location>
        <begin position="60"/>
        <end position="473"/>
    </location>
</feature>
<comment type="catalytic activity">
    <reaction evidence="1">
        <text>Random endo-hydrolysis of N-acetyl-beta-D-glucosaminide (1-&gt;4)-beta-linkages in chitin and chitodextrins.</text>
        <dbReference type="EC" id="3.2.1.14"/>
    </reaction>
</comment>
<dbReference type="RefSeq" id="WP_168786831.1">
    <property type="nucleotide sequence ID" value="NZ_CALYLF010000006.1"/>
</dbReference>
<proteinExistence type="predicted"/>
<evidence type="ECO:0000256" key="5">
    <source>
        <dbReference type="ARBA" id="ARBA00023277"/>
    </source>
</evidence>
<dbReference type="SUPFAM" id="SSF51055">
    <property type="entry name" value="Carbohydrate binding domain"/>
    <property type="match status" value="3"/>
</dbReference>
<dbReference type="InterPro" id="IPR035986">
    <property type="entry name" value="PKD_dom_sf"/>
</dbReference>
<evidence type="ECO:0000259" key="8">
    <source>
        <dbReference type="PROSITE" id="PS51910"/>
    </source>
</evidence>
<keyword evidence="4" id="KW-0146">Chitin degradation</keyword>
<feature type="chain" id="PRO_5047080322" description="chitinase" evidence="7">
    <location>
        <begin position="25"/>
        <end position="949"/>
    </location>
</feature>
<dbReference type="Proteomes" id="UP001152658">
    <property type="component" value="Unassembled WGS sequence"/>
</dbReference>
<evidence type="ECO:0000256" key="4">
    <source>
        <dbReference type="ARBA" id="ARBA00023024"/>
    </source>
</evidence>
<sequence>MKKYKLGLLSVCVMSALGTAPMAAAMEEKSAPATGLSKYKIDSSKNAKYSNTYKKDASLPEVSAYFSNWTHYEQGFQPNLEELAKNDVVILSFFGLCGTEIGDPNVTGGVQGLRTSCAMNNQQKFEVSSTDLYADIEKQFPGFDMSWKDVKWLTPNPNGMLGVMQKLHEEKGTRIAMTIFGWSLSNIASDAVKPENRPIFINSLIKTLEAYPFIGQLDIDWEYPGVKGAQYNVFDPINDARNYREFVAELRQALDKINRSDVKIGVASGAPTDKIDAAELDKLVQAGVDTIHLMTYDFFGQWDDQLNHHTNLYSSDESKWSADKAIQYMINDLGIPSKNIQLGYANYSRNAIATGDVQPSPLKGNFTPNGNTVGSFEGASSNINDLLANFMKADQNAKLTGINGYQLYTDAESNADFLYNDTNKVFVSLDTPRSVFVKAQYVKKHNLGGLFNWMGDPDEGLMLNAAREGLGYEVENQVFDMTATINSCGVNITEEKCTELTYDDGHNPSIIISDQEAVFEVGGTYPLSAKVSGIDATEIKSSNWTVTNVSGVDASTVVINDATNLETAFTVNVSEEPAAHVAITFALNVELKDGTKLSDKLNYTLKVNESVPVIADITHSAQYVYGSGEAFSFVANASDKADDQLGYEWTVESQYAKPIGSTYTQRELLIDTSSLVNKPAYDVVTEVTVTNKFGNTDSMKATTTVIGNADLNNAPIASFKVLSTRLEEGATIELQSTSQDELIEELTYQWRVTLDGQEIIVDQTKGAVASFVAAEAGDYEATLVVTDVFDVESSESQTITVTEVETTWDPNAIYNTGDTVIHNSITYTAKWWTQGDVPGQSDVWAEEDTGVIGEWNASKVYNTNDKAIYQGINYTAQWWTQGDVPGQSSVWVADKDEGQPGEPGQPSEWSASQVYTAGDQATYNGKVYQAKWWVQGEKPDQSAAWALVK</sequence>
<dbReference type="Pfam" id="PF00704">
    <property type="entry name" value="Glyco_hydro_18"/>
    <property type="match status" value="1"/>
</dbReference>
<keyword evidence="7" id="KW-0732">Signal</keyword>
<accession>A0ABM9FSY8</accession>
<dbReference type="SUPFAM" id="SSF49299">
    <property type="entry name" value="PKD domain"/>
    <property type="match status" value="1"/>
</dbReference>
<organism evidence="9 10">
    <name type="scientific">Vibrio aestuarianus</name>
    <dbReference type="NCBI Taxonomy" id="28171"/>
    <lineage>
        <taxon>Bacteria</taxon>
        <taxon>Pseudomonadati</taxon>
        <taxon>Pseudomonadota</taxon>
        <taxon>Gammaproteobacteria</taxon>
        <taxon>Vibrionales</taxon>
        <taxon>Vibrionaceae</taxon>
        <taxon>Vibrio</taxon>
    </lineage>
</organism>
<name>A0ABM9FSY8_9VIBR</name>
<keyword evidence="5" id="KW-0119">Carbohydrate metabolism</keyword>
<dbReference type="SUPFAM" id="SSF54556">
    <property type="entry name" value="Chitinase insertion domain"/>
    <property type="match status" value="1"/>
</dbReference>
<comment type="caution">
    <text evidence="9">The sequence shown here is derived from an EMBL/GenBank/DDBJ whole genome shotgun (WGS) entry which is preliminary data.</text>
</comment>
<protein>
    <recommendedName>
        <fullName evidence="2">chitinase</fullName>
        <ecNumber evidence="2">3.2.1.14</ecNumber>
    </recommendedName>
</protein>
<keyword evidence="10" id="KW-1185">Reference proteome</keyword>
<dbReference type="InterPro" id="IPR003610">
    <property type="entry name" value="CBM5/12"/>
</dbReference>
<gene>
    <name evidence="9" type="ORF">VAE063_950789</name>
</gene>
<keyword evidence="6" id="KW-0624">Polysaccharide degradation</keyword>
<evidence type="ECO:0000256" key="1">
    <source>
        <dbReference type="ARBA" id="ARBA00000822"/>
    </source>
</evidence>
<evidence type="ECO:0000313" key="10">
    <source>
        <dbReference type="Proteomes" id="UP001152658"/>
    </source>
</evidence>
<dbReference type="Gene3D" id="2.60.40.10">
    <property type="entry name" value="Immunoglobulins"/>
    <property type="match status" value="1"/>
</dbReference>
<dbReference type="PANTHER" id="PTHR11177:SF317">
    <property type="entry name" value="CHITINASE 12-RELATED"/>
    <property type="match status" value="1"/>
</dbReference>
<dbReference type="PROSITE" id="PS51910">
    <property type="entry name" value="GH18_2"/>
    <property type="match status" value="1"/>
</dbReference>
<dbReference type="PANTHER" id="PTHR11177">
    <property type="entry name" value="CHITINASE"/>
    <property type="match status" value="1"/>
</dbReference>
<dbReference type="SUPFAM" id="SSF51445">
    <property type="entry name" value="(Trans)glycosidases"/>
    <property type="match status" value="1"/>
</dbReference>
<dbReference type="Pfam" id="PF02839">
    <property type="entry name" value="CBM_5_12"/>
    <property type="match status" value="3"/>
</dbReference>
<evidence type="ECO:0000256" key="2">
    <source>
        <dbReference type="ARBA" id="ARBA00012729"/>
    </source>
</evidence>
<dbReference type="InterPro" id="IPR017853">
    <property type="entry name" value="GH"/>
</dbReference>
<dbReference type="SMART" id="SM00495">
    <property type="entry name" value="ChtBD3"/>
    <property type="match status" value="3"/>
</dbReference>
<dbReference type="InterPro" id="IPR029070">
    <property type="entry name" value="Chitinase_insertion_sf"/>
</dbReference>
<dbReference type="InterPro" id="IPR011583">
    <property type="entry name" value="Chitinase_II/V-like_cat"/>
</dbReference>
<dbReference type="InterPro" id="IPR001223">
    <property type="entry name" value="Glyco_hydro18_cat"/>
</dbReference>
<dbReference type="CDD" id="cd12215">
    <property type="entry name" value="ChiC_BD"/>
    <property type="match status" value="3"/>
</dbReference>
<dbReference type="InterPro" id="IPR036573">
    <property type="entry name" value="CBM_sf_5/12"/>
</dbReference>
<dbReference type="EMBL" id="CALYLK010000136">
    <property type="protein sequence ID" value="CAH8239276.1"/>
    <property type="molecule type" value="Genomic_DNA"/>
</dbReference>
<dbReference type="EC" id="3.2.1.14" evidence="2"/>
<reference evidence="9" key="1">
    <citation type="submission" date="2022-06" db="EMBL/GenBank/DDBJ databases">
        <authorList>
            <person name="Goudenege D."/>
            <person name="Le Roux F."/>
        </authorList>
    </citation>
    <scope>NUCLEOTIDE SEQUENCE</scope>
    <source>
        <strain evidence="9">12-063</strain>
    </source>
</reference>
<dbReference type="SMART" id="SM00636">
    <property type="entry name" value="Glyco_18"/>
    <property type="match status" value="1"/>
</dbReference>
<evidence type="ECO:0000256" key="6">
    <source>
        <dbReference type="ARBA" id="ARBA00023326"/>
    </source>
</evidence>
<feature type="signal peptide" evidence="7">
    <location>
        <begin position="1"/>
        <end position="24"/>
    </location>
</feature>
<evidence type="ECO:0000256" key="7">
    <source>
        <dbReference type="SAM" id="SignalP"/>
    </source>
</evidence>
<evidence type="ECO:0000256" key="3">
    <source>
        <dbReference type="ARBA" id="ARBA00022801"/>
    </source>
</evidence>
<dbReference type="InterPro" id="IPR050314">
    <property type="entry name" value="Glycosyl_Hydrlase_18"/>
</dbReference>
<keyword evidence="3" id="KW-0378">Hydrolase</keyword>
<dbReference type="InterPro" id="IPR013783">
    <property type="entry name" value="Ig-like_fold"/>
</dbReference>
<dbReference type="Gene3D" id="2.10.10.20">
    <property type="entry name" value="Carbohydrate-binding module superfamily 5/12"/>
    <property type="match status" value="3"/>
</dbReference>